<dbReference type="PANTHER" id="PTHR43591">
    <property type="entry name" value="METHYLTRANSFERASE"/>
    <property type="match status" value="1"/>
</dbReference>
<name>A0ABP9H2F1_9ACTN</name>
<evidence type="ECO:0000313" key="3">
    <source>
        <dbReference type="Proteomes" id="UP001499993"/>
    </source>
</evidence>
<feature type="domain" description="Methyltransferase" evidence="1">
    <location>
        <begin position="51"/>
        <end position="145"/>
    </location>
</feature>
<organism evidence="2 3">
    <name type="scientific">Streptomonospora halophila</name>
    <dbReference type="NCBI Taxonomy" id="427369"/>
    <lineage>
        <taxon>Bacteria</taxon>
        <taxon>Bacillati</taxon>
        <taxon>Actinomycetota</taxon>
        <taxon>Actinomycetes</taxon>
        <taxon>Streptosporangiales</taxon>
        <taxon>Nocardiopsidaceae</taxon>
        <taxon>Streptomonospora</taxon>
    </lineage>
</organism>
<evidence type="ECO:0000313" key="2">
    <source>
        <dbReference type="EMBL" id="GAA4954596.1"/>
    </source>
</evidence>
<reference evidence="3" key="1">
    <citation type="journal article" date="2019" name="Int. J. Syst. Evol. Microbiol.">
        <title>The Global Catalogue of Microorganisms (GCM) 10K type strain sequencing project: providing services to taxonomists for standard genome sequencing and annotation.</title>
        <authorList>
            <consortium name="The Broad Institute Genomics Platform"/>
            <consortium name="The Broad Institute Genome Sequencing Center for Infectious Disease"/>
            <person name="Wu L."/>
            <person name="Ma J."/>
        </authorList>
    </citation>
    <scope>NUCLEOTIDE SEQUENCE [LARGE SCALE GENOMIC DNA]</scope>
    <source>
        <strain evidence="3">JCM 18123</strain>
    </source>
</reference>
<dbReference type="CDD" id="cd02440">
    <property type="entry name" value="AdoMet_MTases"/>
    <property type="match status" value="1"/>
</dbReference>
<dbReference type="EMBL" id="BAABIK010000033">
    <property type="protein sequence ID" value="GAA4954596.1"/>
    <property type="molecule type" value="Genomic_DNA"/>
</dbReference>
<accession>A0ABP9H2F1</accession>
<keyword evidence="2" id="KW-0808">Transferase</keyword>
<dbReference type="Gene3D" id="3.40.50.150">
    <property type="entry name" value="Vaccinia Virus protein VP39"/>
    <property type="match status" value="1"/>
</dbReference>
<dbReference type="GO" id="GO:0008168">
    <property type="term" value="F:methyltransferase activity"/>
    <property type="evidence" value="ECO:0007669"/>
    <property type="project" value="UniProtKB-KW"/>
</dbReference>
<gene>
    <name evidence="2" type="ORF">GCM10023224_44990</name>
</gene>
<comment type="caution">
    <text evidence="2">The sequence shown here is derived from an EMBL/GenBank/DDBJ whole genome shotgun (WGS) entry which is preliminary data.</text>
</comment>
<dbReference type="InterPro" id="IPR029063">
    <property type="entry name" value="SAM-dependent_MTases_sf"/>
</dbReference>
<sequence>MHEAVDTDQFRAWNGYEGRHWADHHERYEAVNGGFDGHLLEAAAIGPDDRVLDVGCGNGGATRLAARAAHRGDALGVDLSAPMLARARALAADEGVANAAFEQGDAQSPPFPAAAFDTAVSRFGVMFFADPAAAFANIARALRPGARLAFLSMRGLGGSDFGGVFAAMSAVLPPGAAEGVGDTAVSFADPERVREVLHGAGFSGTEITAVDAEQVWGADPADAAGFLCGWGPVQHILRGLGPAAADRAREAAEEAFRPFARSGAVRLRGTAWLATATRP</sequence>
<dbReference type="GO" id="GO:0032259">
    <property type="term" value="P:methylation"/>
    <property type="evidence" value="ECO:0007669"/>
    <property type="project" value="UniProtKB-KW"/>
</dbReference>
<dbReference type="SUPFAM" id="SSF53335">
    <property type="entry name" value="S-adenosyl-L-methionine-dependent methyltransferases"/>
    <property type="match status" value="1"/>
</dbReference>
<dbReference type="Pfam" id="PF13649">
    <property type="entry name" value="Methyltransf_25"/>
    <property type="match status" value="1"/>
</dbReference>
<dbReference type="Proteomes" id="UP001499993">
    <property type="component" value="Unassembled WGS sequence"/>
</dbReference>
<proteinExistence type="predicted"/>
<keyword evidence="3" id="KW-1185">Reference proteome</keyword>
<keyword evidence="2" id="KW-0489">Methyltransferase</keyword>
<dbReference type="RefSeq" id="WP_345558731.1">
    <property type="nucleotide sequence ID" value="NZ_BAABIK010000033.1"/>
</dbReference>
<evidence type="ECO:0000259" key="1">
    <source>
        <dbReference type="Pfam" id="PF13649"/>
    </source>
</evidence>
<dbReference type="PANTHER" id="PTHR43591:SF24">
    <property type="entry name" value="2-METHOXY-6-POLYPRENYL-1,4-BENZOQUINOL METHYLASE, MITOCHONDRIAL"/>
    <property type="match status" value="1"/>
</dbReference>
<dbReference type="InterPro" id="IPR041698">
    <property type="entry name" value="Methyltransf_25"/>
</dbReference>
<protein>
    <submittedName>
        <fullName evidence="2">Class I SAM-dependent methyltransferase</fullName>
    </submittedName>
</protein>